<dbReference type="SUPFAM" id="SSF48019">
    <property type="entry name" value="post-AAA+ oligomerization domain-like"/>
    <property type="match status" value="1"/>
</dbReference>
<dbReference type="GO" id="GO:0003677">
    <property type="term" value="F:DNA binding"/>
    <property type="evidence" value="ECO:0007669"/>
    <property type="project" value="InterPro"/>
</dbReference>
<evidence type="ECO:0000259" key="9">
    <source>
        <dbReference type="Pfam" id="PF06144"/>
    </source>
</evidence>
<dbReference type="InterPro" id="IPR008921">
    <property type="entry name" value="DNA_pol3_clamp-load_cplx_C"/>
</dbReference>
<dbReference type="Gene3D" id="3.40.50.300">
    <property type="entry name" value="P-loop containing nucleotide triphosphate hydrolases"/>
    <property type="match status" value="1"/>
</dbReference>
<dbReference type="EMBL" id="MQUB01000001">
    <property type="protein sequence ID" value="PQB05943.1"/>
    <property type="molecule type" value="Genomic_DNA"/>
</dbReference>
<name>A0A2S7KTT9_9FLAO</name>
<gene>
    <name evidence="10" type="ORF">BST85_03540</name>
</gene>
<feature type="domain" description="DNA polymerase III delta N-terminal" evidence="9">
    <location>
        <begin position="20"/>
        <end position="135"/>
    </location>
</feature>
<evidence type="ECO:0000256" key="7">
    <source>
        <dbReference type="ARBA" id="ARBA00034754"/>
    </source>
</evidence>
<accession>A0A2S7KTT9</accession>
<dbReference type="Gene3D" id="1.10.8.60">
    <property type="match status" value="1"/>
</dbReference>
<dbReference type="GO" id="GO:0009360">
    <property type="term" value="C:DNA polymerase III complex"/>
    <property type="evidence" value="ECO:0007669"/>
    <property type="project" value="InterPro"/>
</dbReference>
<keyword evidence="3" id="KW-0808">Transferase</keyword>
<dbReference type="Gene3D" id="1.20.272.10">
    <property type="match status" value="1"/>
</dbReference>
<protein>
    <recommendedName>
        <fullName evidence="2">DNA polymerase III subunit delta</fullName>
        <ecNumber evidence="1">2.7.7.7</ecNumber>
    </recommendedName>
</protein>
<sequence length="331" mass="37717">MEEVQKIVQAVRSGNPAPIYLLHGPEPYYVDLISSIIEKELLSEEEKGFNQVVLYGRDVQINDLVAQAKRYPMMAPRQVIILKEAQDLARTIDQLAPYAENPQPTTVLVIAYKYKKLDSRKKLVKAIRDKGVVFESKKLYDNQLPEWIRQVLALKGYSIVPKAAQMLVEFLGNDLSKIDNELNKLMLLIPEGQSITPELVERNIGISKDFNNFELQAAIAERDEKKAFGIVHYFGQNPKSHPLLMTTAIMYGFFTKLMKYHALIDKSKASQALGMSNYNVRQYRTAASNYPMKKVSRVIGSIRTIDMKAKGVEYTGSHAELYKELLLQIMR</sequence>
<organism evidence="10 11">
    <name type="scientific">Aureitalea marina</name>
    <dbReference type="NCBI Taxonomy" id="930804"/>
    <lineage>
        <taxon>Bacteria</taxon>
        <taxon>Pseudomonadati</taxon>
        <taxon>Bacteroidota</taxon>
        <taxon>Flavobacteriia</taxon>
        <taxon>Flavobacteriales</taxon>
        <taxon>Flavobacteriaceae</taxon>
        <taxon>Aureitalea</taxon>
    </lineage>
</organism>
<dbReference type="EC" id="2.7.7.7" evidence="1"/>
<keyword evidence="5" id="KW-0235">DNA replication</keyword>
<dbReference type="Proteomes" id="UP000239800">
    <property type="component" value="Unassembled WGS sequence"/>
</dbReference>
<evidence type="ECO:0000313" key="10">
    <source>
        <dbReference type="EMBL" id="PQB05943.1"/>
    </source>
</evidence>
<evidence type="ECO:0000256" key="1">
    <source>
        <dbReference type="ARBA" id="ARBA00012417"/>
    </source>
</evidence>
<evidence type="ECO:0000256" key="2">
    <source>
        <dbReference type="ARBA" id="ARBA00017703"/>
    </source>
</evidence>
<dbReference type="InterPro" id="IPR010372">
    <property type="entry name" value="DNA_pol3_delta_N"/>
</dbReference>
<comment type="caution">
    <text evidence="10">The sequence shown here is derived from an EMBL/GenBank/DDBJ whole genome shotgun (WGS) entry which is preliminary data.</text>
</comment>
<evidence type="ECO:0000256" key="6">
    <source>
        <dbReference type="ARBA" id="ARBA00022932"/>
    </source>
</evidence>
<proteinExistence type="inferred from homology"/>
<keyword evidence="4" id="KW-0548">Nucleotidyltransferase</keyword>
<comment type="catalytic activity">
    <reaction evidence="8">
        <text>DNA(n) + a 2'-deoxyribonucleoside 5'-triphosphate = DNA(n+1) + diphosphate</text>
        <dbReference type="Rhea" id="RHEA:22508"/>
        <dbReference type="Rhea" id="RHEA-COMP:17339"/>
        <dbReference type="Rhea" id="RHEA-COMP:17340"/>
        <dbReference type="ChEBI" id="CHEBI:33019"/>
        <dbReference type="ChEBI" id="CHEBI:61560"/>
        <dbReference type="ChEBI" id="CHEBI:173112"/>
        <dbReference type="EC" id="2.7.7.7"/>
    </reaction>
</comment>
<evidence type="ECO:0000256" key="4">
    <source>
        <dbReference type="ARBA" id="ARBA00022695"/>
    </source>
</evidence>
<comment type="similarity">
    <text evidence="7">Belongs to the DNA polymerase HolA subunit family.</text>
</comment>
<dbReference type="AlphaFoldDB" id="A0A2S7KTT9"/>
<evidence type="ECO:0000256" key="3">
    <source>
        <dbReference type="ARBA" id="ARBA00022679"/>
    </source>
</evidence>
<dbReference type="GO" id="GO:0003887">
    <property type="term" value="F:DNA-directed DNA polymerase activity"/>
    <property type="evidence" value="ECO:0007669"/>
    <property type="project" value="UniProtKB-KW"/>
</dbReference>
<evidence type="ECO:0000256" key="8">
    <source>
        <dbReference type="ARBA" id="ARBA00049244"/>
    </source>
</evidence>
<evidence type="ECO:0000313" key="11">
    <source>
        <dbReference type="Proteomes" id="UP000239800"/>
    </source>
</evidence>
<dbReference type="NCBIfam" id="TIGR01128">
    <property type="entry name" value="holA"/>
    <property type="match status" value="1"/>
</dbReference>
<dbReference type="GO" id="GO:0006261">
    <property type="term" value="P:DNA-templated DNA replication"/>
    <property type="evidence" value="ECO:0007669"/>
    <property type="project" value="TreeGrafter"/>
</dbReference>
<keyword evidence="11" id="KW-1185">Reference proteome</keyword>
<keyword evidence="6" id="KW-0239">DNA-directed DNA polymerase</keyword>
<evidence type="ECO:0000256" key="5">
    <source>
        <dbReference type="ARBA" id="ARBA00022705"/>
    </source>
</evidence>
<reference evidence="10 11" key="1">
    <citation type="submission" date="2016-11" db="EMBL/GenBank/DDBJ databases">
        <title>Trade-off between light-utilization and light-protection in marine flavobacteria.</title>
        <authorList>
            <person name="Kumagai Y."/>
        </authorList>
    </citation>
    <scope>NUCLEOTIDE SEQUENCE [LARGE SCALE GENOMIC DNA]</scope>
    <source>
        <strain evidence="10 11">NBRC 107741</strain>
    </source>
</reference>
<dbReference type="OrthoDB" id="1172326at2"/>
<dbReference type="InterPro" id="IPR005790">
    <property type="entry name" value="DNA_polIII_delta"/>
</dbReference>
<dbReference type="PANTHER" id="PTHR34388">
    <property type="entry name" value="DNA POLYMERASE III SUBUNIT DELTA"/>
    <property type="match status" value="1"/>
</dbReference>
<dbReference type="PANTHER" id="PTHR34388:SF1">
    <property type="entry name" value="DNA POLYMERASE III SUBUNIT DELTA"/>
    <property type="match status" value="1"/>
</dbReference>
<dbReference type="InterPro" id="IPR027417">
    <property type="entry name" value="P-loop_NTPase"/>
</dbReference>
<dbReference type="SUPFAM" id="SSF52540">
    <property type="entry name" value="P-loop containing nucleoside triphosphate hydrolases"/>
    <property type="match status" value="1"/>
</dbReference>
<dbReference type="Pfam" id="PF06144">
    <property type="entry name" value="DNA_pol3_delta"/>
    <property type="match status" value="1"/>
</dbReference>